<dbReference type="InterPro" id="IPR006153">
    <property type="entry name" value="Cation/H_exchanger_TM"/>
</dbReference>
<comment type="caution">
    <text evidence="11">The sequence shown here is derived from an EMBL/GenBank/DDBJ whole genome shotgun (WGS) entry which is preliminary data.</text>
</comment>
<feature type="transmembrane region" description="Helical" evidence="9">
    <location>
        <begin position="21"/>
        <end position="43"/>
    </location>
</feature>
<dbReference type="PANTHER" id="PTHR32507:SF8">
    <property type="entry name" value="CNH1P"/>
    <property type="match status" value="1"/>
</dbReference>
<dbReference type="PROSITE" id="PS50056">
    <property type="entry name" value="TYR_PHOSPHATASE_2"/>
    <property type="match status" value="1"/>
</dbReference>
<keyword evidence="5 9" id="KW-1133">Transmembrane helix</keyword>
<dbReference type="InterPro" id="IPR026893">
    <property type="entry name" value="Tyr/Ser_Pase_IphP-type"/>
</dbReference>
<comment type="subcellular location">
    <subcellularLocation>
        <location evidence="1">Cell membrane</location>
        <topology evidence="1">Multi-pass membrane protein</topology>
    </subcellularLocation>
</comment>
<feature type="compositionally biased region" description="Basic and acidic residues" evidence="8">
    <location>
        <begin position="338"/>
        <end position="372"/>
    </location>
</feature>
<organism evidence="11 12">
    <name type="scientific">Microbacterium amylolyticum</name>
    <dbReference type="NCBI Taxonomy" id="936337"/>
    <lineage>
        <taxon>Bacteria</taxon>
        <taxon>Bacillati</taxon>
        <taxon>Actinomycetota</taxon>
        <taxon>Actinomycetes</taxon>
        <taxon>Micrococcales</taxon>
        <taxon>Microbacteriaceae</taxon>
        <taxon>Microbacterium</taxon>
    </lineage>
</organism>
<evidence type="ECO:0000259" key="10">
    <source>
        <dbReference type="PROSITE" id="PS50056"/>
    </source>
</evidence>
<keyword evidence="6" id="KW-0406">Ion transport</keyword>
<dbReference type="InterPro" id="IPR029021">
    <property type="entry name" value="Prot-tyrosine_phosphatase-like"/>
</dbReference>
<reference evidence="11 12" key="1">
    <citation type="submission" date="2021-03" db="EMBL/GenBank/DDBJ databases">
        <title>Sequencing the genomes of 1000 actinobacteria strains.</title>
        <authorList>
            <person name="Klenk H.-P."/>
        </authorList>
    </citation>
    <scope>NUCLEOTIDE SEQUENCE [LARGE SCALE GENOMIC DNA]</scope>
    <source>
        <strain evidence="11 12">DSM 24221</strain>
    </source>
</reference>
<dbReference type="SUPFAM" id="SSF52799">
    <property type="entry name" value="(Phosphotyrosine protein) phosphatases II"/>
    <property type="match status" value="1"/>
</dbReference>
<dbReference type="PROSITE" id="PS00383">
    <property type="entry name" value="TYR_PHOSPHATASE_1"/>
    <property type="match status" value="1"/>
</dbReference>
<protein>
    <recommendedName>
        <fullName evidence="10">Tyrosine specific protein phosphatases domain-containing protein</fullName>
    </recommendedName>
</protein>
<evidence type="ECO:0000256" key="6">
    <source>
        <dbReference type="ARBA" id="ARBA00023065"/>
    </source>
</evidence>
<sequence length="691" mass="74195">MAWRSSEVRICARSHEPIDPTLFLVLVGSVTGVVVGVVAWLLIPELTLAGALLLGAIVGPPDAVSAAAIGRTLGLPRRVMNVLSGESLINDATVTGTFGLLMPFGAYAIAEHTGGSGVLAVVAMGFYVGYHQPRTPYAQRQQEKPLWHSVDFLLESFVFAYVGLQLPRVLSTVLENQGAGILIAACRAGTLSEEVMRELFVAMDAEELAIDTRSALREEEERGRGPPGWSPPLSPAGLCPCGLDFCLIGGGVELLVVILVLEREALAGCVVEVFVEDALALGDDGGDQGLTGDVEGRAAHVEDRVDGQQQADAFQGEADGRQGQREHHGGAGGSGRCGRTDHRDENDQRVLDDRQFDAEELGNEDRGDRGVDRGAAVHLGGGTGRNGEGSVFAGHNRRRWGVEHAERACADGAQKGETARNINVFPIMAMCNVSRGFDRRARPHGMPFDSDQRLHEIRGAYNLRDTGGYQAGGGATQWGRLFRSDALHNIGDDGRQKLTELGVRHIVDLRSSIERRMSPNALDGLNVQTHHVSVFDDAAPEKQISRGVALAPMYEYIVEERGQQLASAIRVIAHDDDPVLVHCTAGKDRTGLVVAFALTVAGVDRDAVVADYAATEANLAGEWVEGTFERMTGRGIELTPGLMEIVSLSPAPVLENVLSRIDRDHGGVRAYLRAQGMTPRELDRLAEYLTS</sequence>
<evidence type="ECO:0000313" key="11">
    <source>
        <dbReference type="EMBL" id="MBP2436623.1"/>
    </source>
</evidence>
<evidence type="ECO:0000256" key="5">
    <source>
        <dbReference type="ARBA" id="ARBA00022989"/>
    </source>
</evidence>
<dbReference type="InterPro" id="IPR016130">
    <property type="entry name" value="Tyr_Pase_AS"/>
</dbReference>
<evidence type="ECO:0000256" key="8">
    <source>
        <dbReference type="SAM" id="MobiDB-lite"/>
    </source>
</evidence>
<evidence type="ECO:0000256" key="9">
    <source>
        <dbReference type="SAM" id="Phobius"/>
    </source>
</evidence>
<gene>
    <name evidence="11" type="ORF">JOF34_001209</name>
</gene>
<evidence type="ECO:0000256" key="4">
    <source>
        <dbReference type="ARBA" id="ARBA00022692"/>
    </source>
</evidence>
<keyword evidence="7 9" id="KW-0472">Membrane</keyword>
<dbReference type="Pfam" id="PF00999">
    <property type="entry name" value="Na_H_Exchanger"/>
    <property type="match status" value="2"/>
</dbReference>
<keyword evidence="3" id="KW-0050">Antiport</keyword>
<dbReference type="Pfam" id="PF13350">
    <property type="entry name" value="Y_phosphatase3"/>
    <property type="match status" value="1"/>
</dbReference>
<keyword evidence="12" id="KW-1185">Reference proteome</keyword>
<dbReference type="InterPro" id="IPR000387">
    <property type="entry name" value="Tyr_Pase_dom"/>
</dbReference>
<dbReference type="Gene3D" id="3.90.190.10">
    <property type="entry name" value="Protein tyrosine phosphatase superfamily"/>
    <property type="match status" value="1"/>
</dbReference>
<evidence type="ECO:0000313" key="12">
    <source>
        <dbReference type="Proteomes" id="UP001519362"/>
    </source>
</evidence>
<evidence type="ECO:0000256" key="3">
    <source>
        <dbReference type="ARBA" id="ARBA00022449"/>
    </source>
</evidence>
<proteinExistence type="predicted"/>
<feature type="region of interest" description="Disordered" evidence="8">
    <location>
        <begin position="315"/>
        <end position="372"/>
    </location>
</feature>
<dbReference type="PANTHER" id="PTHR32507">
    <property type="entry name" value="NA(+)/H(+) ANTIPORTER 1"/>
    <property type="match status" value="1"/>
</dbReference>
<keyword evidence="2" id="KW-0813">Transport</keyword>
<evidence type="ECO:0000256" key="2">
    <source>
        <dbReference type="ARBA" id="ARBA00022448"/>
    </source>
</evidence>
<evidence type="ECO:0000256" key="1">
    <source>
        <dbReference type="ARBA" id="ARBA00004651"/>
    </source>
</evidence>
<accession>A0ABS4ZHU1</accession>
<evidence type="ECO:0000256" key="7">
    <source>
        <dbReference type="ARBA" id="ARBA00023136"/>
    </source>
</evidence>
<dbReference type="Proteomes" id="UP001519362">
    <property type="component" value="Unassembled WGS sequence"/>
</dbReference>
<dbReference type="Gene3D" id="6.10.140.1330">
    <property type="match status" value="1"/>
</dbReference>
<feature type="domain" description="Tyrosine specific protein phosphatases" evidence="10">
    <location>
        <begin position="563"/>
        <end position="609"/>
    </location>
</feature>
<keyword evidence="4 9" id="KW-0812">Transmembrane</keyword>
<feature type="compositionally biased region" description="Basic and acidic residues" evidence="8">
    <location>
        <begin position="318"/>
        <end position="329"/>
    </location>
</feature>
<name>A0ABS4ZHU1_9MICO</name>
<dbReference type="EMBL" id="JAGIOL010000001">
    <property type="protein sequence ID" value="MBP2436623.1"/>
    <property type="molecule type" value="Genomic_DNA"/>
</dbReference>